<dbReference type="Pfam" id="PF00072">
    <property type="entry name" value="Response_reg"/>
    <property type="match status" value="1"/>
</dbReference>
<dbReference type="EMBL" id="BMCJ01000002">
    <property type="protein sequence ID" value="GGC86187.1"/>
    <property type="molecule type" value="Genomic_DNA"/>
</dbReference>
<dbReference type="InterPro" id="IPR050595">
    <property type="entry name" value="Bact_response_regulator"/>
</dbReference>
<sequence length="119" mass="13202">MAKEVLIVDDQPGIRLLLGEVVKGEGYAVATAETGKEALDYIEKNDPSLLVVDYNLPVMNGGELLHRLNETGYDKPAILMTGLSVESLGEEKDFHFVKKVVSKPFNIMDIREEISKILQ</sequence>
<feature type="modified residue" description="4-aspartylphosphate" evidence="2">
    <location>
        <position position="53"/>
    </location>
</feature>
<dbReference type="Gene3D" id="3.40.50.2300">
    <property type="match status" value="1"/>
</dbReference>
<evidence type="ECO:0000313" key="5">
    <source>
        <dbReference type="Proteomes" id="UP000619534"/>
    </source>
</evidence>
<evidence type="ECO:0000256" key="1">
    <source>
        <dbReference type="ARBA" id="ARBA00022553"/>
    </source>
</evidence>
<dbReference type="PANTHER" id="PTHR44591">
    <property type="entry name" value="STRESS RESPONSE REGULATOR PROTEIN 1"/>
    <property type="match status" value="1"/>
</dbReference>
<accession>A0ABQ1NWH1</accession>
<evidence type="ECO:0000313" key="4">
    <source>
        <dbReference type="EMBL" id="GGC86187.1"/>
    </source>
</evidence>
<keyword evidence="5" id="KW-1185">Reference proteome</keyword>
<dbReference type="PROSITE" id="PS50110">
    <property type="entry name" value="RESPONSE_REGULATORY"/>
    <property type="match status" value="1"/>
</dbReference>
<reference evidence="5" key="1">
    <citation type="journal article" date="2019" name="Int. J. Syst. Evol. Microbiol.">
        <title>The Global Catalogue of Microorganisms (GCM) 10K type strain sequencing project: providing services to taxonomists for standard genome sequencing and annotation.</title>
        <authorList>
            <consortium name="The Broad Institute Genomics Platform"/>
            <consortium name="The Broad Institute Genome Sequencing Center for Infectious Disease"/>
            <person name="Wu L."/>
            <person name="Ma J."/>
        </authorList>
    </citation>
    <scope>NUCLEOTIDE SEQUENCE [LARGE SCALE GENOMIC DNA]</scope>
    <source>
        <strain evidence="5">CCM 7282</strain>
    </source>
</reference>
<dbReference type="InterPro" id="IPR011006">
    <property type="entry name" value="CheY-like_superfamily"/>
</dbReference>
<proteinExistence type="predicted"/>
<gene>
    <name evidence="4" type="ORF">GCM10007216_16160</name>
</gene>
<comment type="caution">
    <text evidence="4">The sequence shown here is derived from an EMBL/GenBank/DDBJ whole genome shotgun (WGS) entry which is preliminary data.</text>
</comment>
<protein>
    <submittedName>
        <fullName evidence="4">Response regulator</fullName>
    </submittedName>
</protein>
<feature type="domain" description="Response regulatory" evidence="3">
    <location>
        <begin position="4"/>
        <end position="118"/>
    </location>
</feature>
<organism evidence="4 5">
    <name type="scientific">Thalassobacillus devorans</name>
    <dbReference type="NCBI Taxonomy" id="279813"/>
    <lineage>
        <taxon>Bacteria</taxon>
        <taxon>Bacillati</taxon>
        <taxon>Bacillota</taxon>
        <taxon>Bacilli</taxon>
        <taxon>Bacillales</taxon>
        <taxon>Bacillaceae</taxon>
        <taxon>Thalassobacillus</taxon>
    </lineage>
</organism>
<dbReference type="Proteomes" id="UP000619534">
    <property type="component" value="Unassembled WGS sequence"/>
</dbReference>
<dbReference type="InterPro" id="IPR001789">
    <property type="entry name" value="Sig_transdc_resp-reg_receiver"/>
</dbReference>
<evidence type="ECO:0000259" key="3">
    <source>
        <dbReference type="PROSITE" id="PS50110"/>
    </source>
</evidence>
<evidence type="ECO:0000256" key="2">
    <source>
        <dbReference type="PROSITE-ProRule" id="PRU00169"/>
    </source>
</evidence>
<keyword evidence="1 2" id="KW-0597">Phosphoprotein</keyword>
<dbReference type="CDD" id="cd00156">
    <property type="entry name" value="REC"/>
    <property type="match status" value="1"/>
</dbReference>
<dbReference type="SUPFAM" id="SSF52172">
    <property type="entry name" value="CheY-like"/>
    <property type="match status" value="1"/>
</dbReference>
<dbReference type="RefSeq" id="WP_062442489.1">
    <property type="nucleotide sequence ID" value="NZ_BMCJ01000002.1"/>
</dbReference>
<name>A0ABQ1NWH1_9BACI</name>
<dbReference type="SMART" id="SM00448">
    <property type="entry name" value="REC"/>
    <property type="match status" value="1"/>
</dbReference>
<dbReference type="PANTHER" id="PTHR44591:SF3">
    <property type="entry name" value="RESPONSE REGULATORY DOMAIN-CONTAINING PROTEIN"/>
    <property type="match status" value="1"/>
</dbReference>